<name>A0ACA9KXW3_9GLOM</name>
<reference evidence="1" key="1">
    <citation type="submission" date="2021-06" db="EMBL/GenBank/DDBJ databases">
        <authorList>
            <person name="Kallberg Y."/>
            <person name="Tangrot J."/>
            <person name="Rosling A."/>
        </authorList>
    </citation>
    <scope>NUCLEOTIDE SEQUENCE</scope>
    <source>
        <strain evidence="1">28 12/20/2015</strain>
    </source>
</reference>
<protein>
    <submittedName>
        <fullName evidence="1">2346_t:CDS:1</fullName>
    </submittedName>
</protein>
<keyword evidence="2" id="KW-1185">Reference proteome</keyword>
<organism evidence="1 2">
    <name type="scientific">Cetraspora pellucida</name>
    <dbReference type="NCBI Taxonomy" id="1433469"/>
    <lineage>
        <taxon>Eukaryota</taxon>
        <taxon>Fungi</taxon>
        <taxon>Fungi incertae sedis</taxon>
        <taxon>Mucoromycota</taxon>
        <taxon>Glomeromycotina</taxon>
        <taxon>Glomeromycetes</taxon>
        <taxon>Diversisporales</taxon>
        <taxon>Gigasporaceae</taxon>
        <taxon>Cetraspora</taxon>
    </lineage>
</organism>
<gene>
    <name evidence="1" type="ORF">SPELUC_LOCUS2886</name>
</gene>
<feature type="non-terminal residue" evidence="1">
    <location>
        <position position="1"/>
    </location>
</feature>
<dbReference type="Proteomes" id="UP000789366">
    <property type="component" value="Unassembled WGS sequence"/>
</dbReference>
<comment type="caution">
    <text evidence="1">The sequence shown here is derived from an EMBL/GenBank/DDBJ whole genome shotgun (WGS) entry which is preliminary data.</text>
</comment>
<accession>A0ACA9KXW3</accession>
<proteinExistence type="predicted"/>
<dbReference type="EMBL" id="CAJVPW010002075">
    <property type="protein sequence ID" value="CAG8498271.1"/>
    <property type="molecule type" value="Genomic_DNA"/>
</dbReference>
<sequence>LENVFEKVLEDDNLGGRVQFYAEVIDKSAYLTGLQTRTDRNGVTQEVMFIKNNFAEVERFIQDEGEAVEEGDQQNQNNTGNNNQTNNPPPGGGERAIMTDEEHNNLYQRTKGALIDELTKKVNEIIDPVSKVTAGSYLRKGVEINPGDNEVTKNSRKAFAQK</sequence>
<evidence type="ECO:0000313" key="2">
    <source>
        <dbReference type="Proteomes" id="UP000789366"/>
    </source>
</evidence>
<evidence type="ECO:0000313" key="1">
    <source>
        <dbReference type="EMBL" id="CAG8498271.1"/>
    </source>
</evidence>